<protein>
    <submittedName>
        <fullName evidence="1">Uncharacterized protein</fullName>
    </submittedName>
</protein>
<dbReference type="STRING" id="240427.AYR62_00510"/>
<evidence type="ECO:0000313" key="2">
    <source>
        <dbReference type="Proteomes" id="UP000093267"/>
    </source>
</evidence>
<dbReference type="OrthoDB" id="2339816at2"/>
<keyword evidence="2" id="KW-1185">Reference proteome</keyword>
<organism evidence="1 2">
    <name type="scientific">Secundilactobacillus paracollinoides</name>
    <dbReference type="NCBI Taxonomy" id="240427"/>
    <lineage>
        <taxon>Bacteria</taxon>
        <taxon>Bacillati</taxon>
        <taxon>Bacillota</taxon>
        <taxon>Bacilli</taxon>
        <taxon>Lactobacillales</taxon>
        <taxon>Lactobacillaceae</taxon>
        <taxon>Secundilactobacillus</taxon>
    </lineage>
</organism>
<accession>A0A1B2IVQ4</accession>
<dbReference type="AlphaFoldDB" id="A0A1B2IVQ4"/>
<proteinExistence type="predicted"/>
<sequence length="99" mass="10489">MTPELTAEDLFESYTGTHSSPYDGQMVTVSSQVTYVGPDSYGLPSIEMGNPSDGKLWVMAVVSDYDAVHEGNQVTITGNSTGFTQGGVVLKHSTIVEVA</sequence>
<dbReference type="Proteomes" id="UP000093267">
    <property type="component" value="Chromosome"/>
</dbReference>
<name>A0A1B2IVQ4_9LACO</name>
<gene>
    <name evidence="1" type="ORF">AYR63_02445</name>
</gene>
<reference evidence="1 2" key="1">
    <citation type="submission" date="2016-03" db="EMBL/GenBank/DDBJ databases">
        <title>Pediococcus and Lactobacillus from brewery environment - whole genome sequencing and assembly.</title>
        <authorList>
            <person name="Behr J."/>
            <person name="Geissler A.J."/>
            <person name="Vogel R.F."/>
        </authorList>
    </citation>
    <scope>NUCLEOTIDE SEQUENCE [LARGE SCALE GENOMIC DNA]</scope>
    <source>
        <strain evidence="1 2">TMW 1.1995</strain>
    </source>
</reference>
<dbReference type="KEGG" id="lpd:AYR62_00510"/>
<dbReference type="RefSeq" id="WP_054709724.1">
    <property type="nucleotide sequence ID" value="NZ_CP014912.1"/>
</dbReference>
<dbReference type="InterPro" id="IPR024422">
    <property type="entry name" value="Protein_unknown_function_OB"/>
</dbReference>
<dbReference type="EMBL" id="CP014924">
    <property type="protein sequence ID" value="ANZ66117.1"/>
    <property type="molecule type" value="Genomic_DNA"/>
</dbReference>
<dbReference type="Pfam" id="PF12869">
    <property type="entry name" value="tRNA_anti-like"/>
    <property type="match status" value="1"/>
</dbReference>
<evidence type="ECO:0000313" key="1">
    <source>
        <dbReference type="EMBL" id="ANZ66117.1"/>
    </source>
</evidence>